<evidence type="ECO:0000259" key="1">
    <source>
        <dbReference type="Pfam" id="PF12728"/>
    </source>
</evidence>
<dbReference type="EMBL" id="JAVLVU010000001">
    <property type="protein sequence ID" value="MDT3402328.1"/>
    <property type="molecule type" value="Genomic_DNA"/>
</dbReference>
<name>A0ABU3GRB7_9SPHI</name>
<dbReference type="RefSeq" id="WP_311948699.1">
    <property type="nucleotide sequence ID" value="NZ_JAVLVU010000001.1"/>
</dbReference>
<keyword evidence="3" id="KW-1185">Reference proteome</keyword>
<proteinExistence type="predicted"/>
<feature type="domain" description="Helix-turn-helix" evidence="1">
    <location>
        <begin position="37"/>
        <end position="83"/>
    </location>
</feature>
<gene>
    <name evidence="2" type="ORF">QE417_001400</name>
</gene>
<evidence type="ECO:0000313" key="3">
    <source>
        <dbReference type="Proteomes" id="UP001258315"/>
    </source>
</evidence>
<dbReference type="Pfam" id="PF12728">
    <property type="entry name" value="HTH_17"/>
    <property type="match status" value="1"/>
</dbReference>
<evidence type="ECO:0000313" key="2">
    <source>
        <dbReference type="EMBL" id="MDT3402328.1"/>
    </source>
</evidence>
<organism evidence="2 3">
    <name type="scientific">Mucilaginibacter terrae</name>
    <dbReference type="NCBI Taxonomy" id="1955052"/>
    <lineage>
        <taxon>Bacteria</taxon>
        <taxon>Pseudomonadati</taxon>
        <taxon>Bacteroidota</taxon>
        <taxon>Sphingobacteriia</taxon>
        <taxon>Sphingobacteriales</taxon>
        <taxon>Sphingobacteriaceae</taxon>
        <taxon>Mucilaginibacter</taxon>
    </lineage>
</organism>
<dbReference type="PANTHER" id="PTHR34585:SF22">
    <property type="entry name" value="HELIX-TURN-HELIX DOMAIN-CONTAINING PROTEIN"/>
    <property type="match status" value="1"/>
</dbReference>
<reference evidence="3" key="1">
    <citation type="submission" date="2023-07" db="EMBL/GenBank/DDBJ databases">
        <title>Functional and genomic diversity of the sorghum phyllosphere microbiome.</title>
        <authorList>
            <person name="Shade A."/>
        </authorList>
    </citation>
    <scope>NUCLEOTIDE SEQUENCE [LARGE SCALE GENOMIC DNA]</scope>
    <source>
        <strain evidence="3">SORGH_AS_0422</strain>
    </source>
</reference>
<dbReference type="PANTHER" id="PTHR34585">
    <property type="match status" value="1"/>
</dbReference>
<protein>
    <recommendedName>
        <fullName evidence="1">Helix-turn-helix domain-containing protein</fullName>
    </recommendedName>
</protein>
<sequence length="91" mass="10435">MSVELMTKEDLQQFRNDLLSEIRQILSVLPDKPKEWIKSADVKRLLKVSSGTLVNLRISGQLSFSKLGGTYYYRYADLIKMIEGSVKPSLR</sequence>
<dbReference type="InterPro" id="IPR041657">
    <property type="entry name" value="HTH_17"/>
</dbReference>
<accession>A0ABU3GRB7</accession>
<dbReference type="Proteomes" id="UP001258315">
    <property type="component" value="Unassembled WGS sequence"/>
</dbReference>
<comment type="caution">
    <text evidence="2">The sequence shown here is derived from an EMBL/GenBank/DDBJ whole genome shotgun (WGS) entry which is preliminary data.</text>
</comment>